<proteinExistence type="predicted"/>
<evidence type="ECO:0000259" key="1">
    <source>
        <dbReference type="PROSITE" id="PS50995"/>
    </source>
</evidence>
<dbReference type="OrthoDB" id="9815567at2"/>
<dbReference type="Pfam" id="PF12802">
    <property type="entry name" value="MarR_2"/>
    <property type="match status" value="1"/>
</dbReference>
<dbReference type="InterPro" id="IPR036388">
    <property type="entry name" value="WH-like_DNA-bd_sf"/>
</dbReference>
<dbReference type="EMBL" id="VDFQ02000006">
    <property type="protein sequence ID" value="KAA1420078.1"/>
    <property type="molecule type" value="Genomic_DNA"/>
</dbReference>
<dbReference type="GO" id="GO:0006950">
    <property type="term" value="P:response to stress"/>
    <property type="evidence" value="ECO:0007669"/>
    <property type="project" value="TreeGrafter"/>
</dbReference>
<dbReference type="InterPro" id="IPR000835">
    <property type="entry name" value="HTH_MarR-typ"/>
</dbReference>
<dbReference type="PANTHER" id="PTHR33164:SF104">
    <property type="entry name" value="TRANSCRIPTIONAL REGULATORY PROTEIN"/>
    <property type="match status" value="1"/>
</dbReference>
<comment type="caution">
    <text evidence="2">The sequence shown here is derived from an EMBL/GenBank/DDBJ whole genome shotgun (WGS) entry which is preliminary data.</text>
</comment>
<dbReference type="PRINTS" id="PR00598">
    <property type="entry name" value="HTHMARR"/>
</dbReference>
<dbReference type="PANTHER" id="PTHR33164">
    <property type="entry name" value="TRANSCRIPTIONAL REGULATOR, MARR FAMILY"/>
    <property type="match status" value="1"/>
</dbReference>
<dbReference type="Proteomes" id="UP000307768">
    <property type="component" value="Unassembled WGS sequence"/>
</dbReference>
<dbReference type="InterPro" id="IPR036390">
    <property type="entry name" value="WH_DNA-bd_sf"/>
</dbReference>
<name>A0A5Q6RPT1_9ACTN</name>
<accession>A0A5Q6RPT1</accession>
<gene>
    <name evidence="2" type="ORF">FE697_019560</name>
</gene>
<dbReference type="SMART" id="SM00347">
    <property type="entry name" value="HTH_MARR"/>
    <property type="match status" value="1"/>
</dbReference>
<dbReference type="InterPro" id="IPR039422">
    <property type="entry name" value="MarR/SlyA-like"/>
</dbReference>
<sequence length="146" mass="15668">MVTEGPTGAEFLSLLHAAMRAVRCEADAQMGEEAVAPGQMRMLRALARAGGSTRPGELAEMLGVSPRSVTSKVDAAERAGDVVRRPDPSDRRATLVELTTRGRDTLERLGRLRASGAGGLLEHLSVDEQRHLVALLQKVVGDDRRC</sequence>
<dbReference type="RefSeq" id="WP_149771302.1">
    <property type="nucleotide sequence ID" value="NZ_VDFQ02000006.1"/>
</dbReference>
<protein>
    <submittedName>
        <fullName evidence="2">MarR family transcriptional regulator</fullName>
    </submittedName>
</protein>
<dbReference type="GO" id="GO:0003700">
    <property type="term" value="F:DNA-binding transcription factor activity"/>
    <property type="evidence" value="ECO:0007669"/>
    <property type="project" value="InterPro"/>
</dbReference>
<organism evidence="2 3">
    <name type="scientific">Mumia zhuanghuii</name>
    <dbReference type="NCBI Taxonomy" id="2585211"/>
    <lineage>
        <taxon>Bacteria</taxon>
        <taxon>Bacillati</taxon>
        <taxon>Actinomycetota</taxon>
        <taxon>Actinomycetes</taxon>
        <taxon>Propionibacteriales</taxon>
        <taxon>Nocardioidaceae</taxon>
        <taxon>Mumia</taxon>
    </lineage>
</organism>
<dbReference type="Gene3D" id="1.10.10.10">
    <property type="entry name" value="Winged helix-like DNA-binding domain superfamily/Winged helix DNA-binding domain"/>
    <property type="match status" value="1"/>
</dbReference>
<feature type="domain" description="HTH marR-type" evidence="1">
    <location>
        <begin position="8"/>
        <end position="141"/>
    </location>
</feature>
<dbReference type="PROSITE" id="PS50995">
    <property type="entry name" value="HTH_MARR_2"/>
    <property type="match status" value="1"/>
</dbReference>
<evidence type="ECO:0000313" key="3">
    <source>
        <dbReference type="Proteomes" id="UP000307768"/>
    </source>
</evidence>
<evidence type="ECO:0000313" key="2">
    <source>
        <dbReference type="EMBL" id="KAA1420078.1"/>
    </source>
</evidence>
<reference evidence="2 3" key="1">
    <citation type="submission" date="2019-09" db="EMBL/GenBank/DDBJ databases">
        <title>Mumia zhuanghuii sp. nov. isolated from the intestinal contents of plateau pika (Ochotona curzoniae) in the Qinghai-Tibet plateau of China.</title>
        <authorList>
            <person name="Tian Z."/>
        </authorList>
    </citation>
    <scope>NUCLEOTIDE SEQUENCE [LARGE SCALE GENOMIC DNA]</scope>
    <source>
        <strain evidence="3">350</strain>
    </source>
</reference>
<dbReference type="SUPFAM" id="SSF46785">
    <property type="entry name" value="Winged helix' DNA-binding domain"/>
    <property type="match status" value="1"/>
</dbReference>
<dbReference type="AlphaFoldDB" id="A0A5Q6RPT1"/>